<sequence>MSAQHDHPVHIVATNTITIPNIPKEFFACPQIFDDLRNCLLVYGQLHTFVAIKGFARIMAVFEATDSAMLAKSELDKTEIGWKCNQDDSSIHLISFGGEDDNQMTLDDGVNLFVLRLYYGQHTNINPDSATVLLQVPELEKNWLISPPGSPPVGWQQIREEPPNSTVLAHDLSHALLSLNDDIGDDFQLDPESANSPSLSSAKSSASGAPSSPVVYVISKEDAHDNEVPQITVQDWDGGVQHHSLDHYRKMHRKIAPTAIPPVSSELPAPSLEDRPSTPIPMSP</sequence>
<reference evidence="3" key="1">
    <citation type="submission" date="2020-12" db="EMBL/GenBank/DDBJ databases">
        <title>Metabolic potential, ecology and presence of endohyphal bacteria is reflected in genomic diversity of Mucoromycotina.</title>
        <authorList>
            <person name="Muszewska A."/>
            <person name="Okrasinska A."/>
            <person name="Steczkiewicz K."/>
            <person name="Drgas O."/>
            <person name="Orlowska M."/>
            <person name="Perlinska-Lenart U."/>
            <person name="Aleksandrzak-Piekarczyk T."/>
            <person name="Szatraj K."/>
            <person name="Zielenkiewicz U."/>
            <person name="Pilsyk S."/>
            <person name="Malc E."/>
            <person name="Mieczkowski P."/>
            <person name="Kruszewska J.S."/>
            <person name="Biernat P."/>
            <person name="Pawlowska J."/>
        </authorList>
    </citation>
    <scope>NUCLEOTIDE SEQUENCE</scope>
    <source>
        <strain evidence="3">WA0000067209</strain>
    </source>
</reference>
<feature type="region of interest" description="Disordered" evidence="2">
    <location>
        <begin position="187"/>
        <end position="211"/>
    </location>
</feature>
<evidence type="ECO:0000313" key="3">
    <source>
        <dbReference type="EMBL" id="KAG2183585.1"/>
    </source>
</evidence>
<dbReference type="AlphaFoldDB" id="A0A8H7Q1H2"/>
<feature type="compositionally biased region" description="Low complexity" evidence="2">
    <location>
        <begin position="191"/>
        <end position="211"/>
    </location>
</feature>
<evidence type="ECO:0000256" key="1">
    <source>
        <dbReference type="ARBA" id="ARBA00008209"/>
    </source>
</evidence>
<dbReference type="GO" id="GO:0019722">
    <property type="term" value="P:calcium-mediated signaling"/>
    <property type="evidence" value="ECO:0007669"/>
    <property type="project" value="InterPro"/>
</dbReference>
<dbReference type="PANTHER" id="PTHR10300:SF14">
    <property type="entry name" value="PROTEIN SARAH"/>
    <property type="match status" value="1"/>
</dbReference>
<dbReference type="PANTHER" id="PTHR10300">
    <property type="entry name" value="CALCIPRESSIN"/>
    <property type="match status" value="1"/>
</dbReference>
<dbReference type="EMBL" id="JAEPQZ010000003">
    <property type="protein sequence ID" value="KAG2183585.1"/>
    <property type="molecule type" value="Genomic_DNA"/>
</dbReference>
<protein>
    <recommendedName>
        <fullName evidence="5">Calcipressin</fullName>
    </recommendedName>
</protein>
<accession>A0A8H7Q1H2</accession>
<evidence type="ECO:0008006" key="5">
    <source>
        <dbReference type="Google" id="ProtNLM"/>
    </source>
</evidence>
<proteinExistence type="inferred from homology"/>
<dbReference type="Pfam" id="PF04847">
    <property type="entry name" value="Calcipressin"/>
    <property type="match status" value="1"/>
</dbReference>
<comment type="similarity">
    <text evidence="1">Belongs to the RCAN family.</text>
</comment>
<dbReference type="GO" id="GO:0005634">
    <property type="term" value="C:nucleus"/>
    <property type="evidence" value="ECO:0007669"/>
    <property type="project" value="TreeGrafter"/>
</dbReference>
<dbReference type="SUPFAM" id="SSF54928">
    <property type="entry name" value="RNA-binding domain, RBD"/>
    <property type="match status" value="1"/>
</dbReference>
<dbReference type="GO" id="GO:0003676">
    <property type="term" value="F:nucleic acid binding"/>
    <property type="evidence" value="ECO:0007669"/>
    <property type="project" value="InterPro"/>
</dbReference>
<dbReference type="GO" id="GO:0005737">
    <property type="term" value="C:cytoplasm"/>
    <property type="evidence" value="ECO:0007669"/>
    <property type="project" value="TreeGrafter"/>
</dbReference>
<dbReference type="Gene3D" id="3.30.70.330">
    <property type="match status" value="1"/>
</dbReference>
<evidence type="ECO:0000313" key="4">
    <source>
        <dbReference type="Proteomes" id="UP000654370"/>
    </source>
</evidence>
<dbReference type="GO" id="GO:0008597">
    <property type="term" value="F:calcium-dependent protein serine/threonine phosphatase regulator activity"/>
    <property type="evidence" value="ECO:0007669"/>
    <property type="project" value="TreeGrafter"/>
</dbReference>
<keyword evidence="4" id="KW-1185">Reference proteome</keyword>
<dbReference type="InterPro" id="IPR006931">
    <property type="entry name" value="Calcipressin"/>
</dbReference>
<feature type="region of interest" description="Disordered" evidence="2">
    <location>
        <begin position="256"/>
        <end position="284"/>
    </location>
</feature>
<comment type="caution">
    <text evidence="3">The sequence shown here is derived from an EMBL/GenBank/DDBJ whole genome shotgun (WGS) entry which is preliminary data.</text>
</comment>
<dbReference type="Proteomes" id="UP000654370">
    <property type="component" value="Unassembled WGS sequence"/>
</dbReference>
<dbReference type="InterPro" id="IPR035979">
    <property type="entry name" value="RBD_domain_sf"/>
</dbReference>
<dbReference type="InterPro" id="IPR012677">
    <property type="entry name" value="Nucleotide-bd_a/b_plait_sf"/>
</dbReference>
<gene>
    <name evidence="3" type="ORF">INT43_006591</name>
</gene>
<organism evidence="3 4">
    <name type="scientific">Mortierella isabellina</name>
    <name type="common">Filamentous fungus</name>
    <name type="synonym">Umbelopsis isabellina</name>
    <dbReference type="NCBI Taxonomy" id="91625"/>
    <lineage>
        <taxon>Eukaryota</taxon>
        <taxon>Fungi</taxon>
        <taxon>Fungi incertae sedis</taxon>
        <taxon>Mucoromycota</taxon>
        <taxon>Mucoromycotina</taxon>
        <taxon>Umbelopsidomycetes</taxon>
        <taxon>Umbelopsidales</taxon>
        <taxon>Umbelopsidaceae</taxon>
        <taxon>Umbelopsis</taxon>
    </lineage>
</organism>
<evidence type="ECO:0000256" key="2">
    <source>
        <dbReference type="SAM" id="MobiDB-lite"/>
    </source>
</evidence>
<name>A0A8H7Q1H2_MORIS</name>
<dbReference type="OrthoDB" id="17212at2759"/>